<keyword evidence="2 11" id="KW-0963">Cytoplasm</keyword>
<evidence type="ECO:0000256" key="9">
    <source>
        <dbReference type="ARBA" id="ARBA00023235"/>
    </source>
</evidence>
<comment type="similarity">
    <text evidence="11">Belongs to the IPP isomerase type 2 family.</text>
</comment>
<feature type="binding site" evidence="11">
    <location>
        <begin position="262"/>
        <end position="264"/>
    </location>
    <ligand>
        <name>FMN</name>
        <dbReference type="ChEBI" id="CHEBI:58210"/>
    </ligand>
</feature>
<evidence type="ECO:0000256" key="1">
    <source>
        <dbReference type="ARBA" id="ARBA00001917"/>
    </source>
</evidence>
<comment type="cofactor">
    <cofactor evidence="11">
        <name>Mg(2+)</name>
        <dbReference type="ChEBI" id="CHEBI:18420"/>
    </cofactor>
</comment>
<feature type="binding site" evidence="11">
    <location>
        <position position="216"/>
    </location>
    <ligand>
        <name>FMN</name>
        <dbReference type="ChEBI" id="CHEBI:58210"/>
    </ligand>
</feature>
<dbReference type="GO" id="GO:0008299">
    <property type="term" value="P:isoprenoid biosynthetic process"/>
    <property type="evidence" value="ECO:0007669"/>
    <property type="project" value="UniProtKB-UniRule"/>
</dbReference>
<dbReference type="PANTHER" id="PTHR43665:SF1">
    <property type="entry name" value="ISOPENTENYL-DIPHOSPHATE DELTA-ISOMERASE"/>
    <property type="match status" value="1"/>
</dbReference>
<comment type="subcellular location">
    <subcellularLocation>
        <location evidence="11">Cytoplasm</location>
    </subcellularLocation>
</comment>
<comment type="function">
    <text evidence="11">Involved in the biosynthesis of isoprenoids. Catalyzes the 1,3-allylic rearrangement of the homoallylic substrate isopentenyl (IPP) to its allylic isomer, dimethylallyl diphosphate (DMAPP).</text>
</comment>
<evidence type="ECO:0000256" key="5">
    <source>
        <dbReference type="ARBA" id="ARBA00022723"/>
    </source>
</evidence>
<keyword evidence="7 11" id="KW-0521">NADP</keyword>
<dbReference type="NCBIfam" id="TIGR02151">
    <property type="entry name" value="IPP_isom_2"/>
    <property type="match status" value="1"/>
</dbReference>
<keyword evidence="5 11" id="KW-0479">Metal-binding</keyword>
<comment type="catalytic activity">
    <reaction evidence="11">
        <text>isopentenyl diphosphate = dimethylallyl diphosphate</text>
        <dbReference type="Rhea" id="RHEA:23284"/>
        <dbReference type="ChEBI" id="CHEBI:57623"/>
        <dbReference type="ChEBI" id="CHEBI:128769"/>
        <dbReference type="EC" id="5.3.3.2"/>
    </reaction>
</comment>
<keyword evidence="14" id="KW-1185">Reference proteome</keyword>
<keyword evidence="8 11" id="KW-0414">Isoprene biosynthesis</keyword>
<dbReference type="GO" id="GO:0010181">
    <property type="term" value="F:FMN binding"/>
    <property type="evidence" value="ECO:0007669"/>
    <property type="project" value="UniProtKB-UniRule"/>
</dbReference>
<keyword evidence="6 11" id="KW-0460">Magnesium</keyword>
<dbReference type="RefSeq" id="WP_127741039.1">
    <property type="nucleotide sequence ID" value="NZ_RZTZ01000013.1"/>
</dbReference>
<evidence type="ECO:0000256" key="4">
    <source>
        <dbReference type="ARBA" id="ARBA00022643"/>
    </source>
</evidence>
<evidence type="ECO:0000256" key="2">
    <source>
        <dbReference type="ARBA" id="ARBA00022490"/>
    </source>
</evidence>
<feature type="binding site" evidence="11">
    <location>
        <begin position="95"/>
        <end position="97"/>
    </location>
    <ligand>
        <name>substrate</name>
    </ligand>
</feature>
<dbReference type="GO" id="GO:0016491">
    <property type="term" value="F:oxidoreductase activity"/>
    <property type="evidence" value="ECO:0007669"/>
    <property type="project" value="InterPro"/>
</dbReference>
<organism evidence="13 14">
    <name type="scientific">Niallia taxi</name>
    <dbReference type="NCBI Taxonomy" id="2499688"/>
    <lineage>
        <taxon>Bacteria</taxon>
        <taxon>Bacillati</taxon>
        <taxon>Bacillota</taxon>
        <taxon>Bacilli</taxon>
        <taxon>Bacillales</taxon>
        <taxon>Bacillaceae</taxon>
        <taxon>Niallia</taxon>
    </lineage>
</organism>
<dbReference type="GO" id="GO:0005737">
    <property type="term" value="C:cytoplasm"/>
    <property type="evidence" value="ECO:0007669"/>
    <property type="project" value="UniProtKB-SubCell"/>
</dbReference>
<dbReference type="Gene3D" id="3.20.20.70">
    <property type="entry name" value="Aldolase class I"/>
    <property type="match status" value="1"/>
</dbReference>
<feature type="binding site" evidence="11">
    <location>
        <begin position="9"/>
        <end position="10"/>
    </location>
    <ligand>
        <name>substrate</name>
    </ligand>
</feature>
<evidence type="ECO:0000313" key="13">
    <source>
        <dbReference type="EMBL" id="RVT58305.1"/>
    </source>
</evidence>
<sequence>MNENKRQKRKEEHIELALQSEHALTSDFDELTFIHRSLPEAALQDIDLSTSIGPLAMEFPLYINAMTGGSTKSEAINAALAEAAKVAGIPMAVGSQHAGIRNAELANSYKIVRAINPNGLIFANVGADVPLEFARKAIDMLEADALQVHLNVPQELVMPEGERDFSGMLSKLEKLVSKLSVPLIVKETGFGMSLETIEQLKGIGIHYIDVGGRGGTNFVHIENERRSKKDFSYLKDWGHSTVISLLEAKSVSEGLTFMASGGIRNPLDAAKCLSLGANAAGIAGPFLKILHEFGTEGLIEELEEWKQHLQTIFLLLGVKSIHDLQNCPIVLGGKVKDWCEGRGIDILALARRTIQ</sequence>
<evidence type="ECO:0000259" key="12">
    <source>
        <dbReference type="Pfam" id="PF01070"/>
    </source>
</evidence>
<dbReference type="GO" id="GO:0070402">
    <property type="term" value="F:NADPH binding"/>
    <property type="evidence" value="ECO:0007669"/>
    <property type="project" value="UniProtKB-UniRule"/>
</dbReference>
<dbReference type="EMBL" id="RZTZ01000013">
    <property type="protein sequence ID" value="RVT58305.1"/>
    <property type="molecule type" value="Genomic_DNA"/>
</dbReference>
<dbReference type="Proteomes" id="UP000288024">
    <property type="component" value="Unassembled WGS sequence"/>
</dbReference>
<accession>A0A3S2UUE2</accession>
<feature type="binding site" evidence="11">
    <location>
        <position position="155"/>
    </location>
    <ligand>
        <name>Mg(2+)</name>
        <dbReference type="ChEBI" id="CHEBI:18420"/>
    </ligand>
</feature>
<keyword evidence="3 11" id="KW-0285">Flavoprotein</keyword>
<dbReference type="SUPFAM" id="SSF51395">
    <property type="entry name" value="FMN-linked oxidoreductases"/>
    <property type="match status" value="1"/>
</dbReference>
<dbReference type="GO" id="GO:0004452">
    <property type="term" value="F:isopentenyl-diphosphate delta-isomerase activity"/>
    <property type="evidence" value="ECO:0007669"/>
    <property type="project" value="UniProtKB-UniRule"/>
</dbReference>
<comment type="caution">
    <text evidence="11">Lacks conserved residue(s) required for the propagation of feature annotation.</text>
</comment>
<feature type="binding site" evidence="11">
    <location>
        <position position="154"/>
    </location>
    <ligand>
        <name>substrate</name>
    </ligand>
</feature>
<evidence type="ECO:0000256" key="11">
    <source>
        <dbReference type="HAMAP-Rule" id="MF_00354"/>
    </source>
</evidence>
<feature type="binding site" evidence="11">
    <location>
        <position position="124"/>
    </location>
    <ligand>
        <name>FMN</name>
        <dbReference type="ChEBI" id="CHEBI:58210"/>
    </ligand>
</feature>
<evidence type="ECO:0000256" key="7">
    <source>
        <dbReference type="ARBA" id="ARBA00022857"/>
    </source>
</evidence>
<evidence type="ECO:0000256" key="3">
    <source>
        <dbReference type="ARBA" id="ARBA00022630"/>
    </source>
</evidence>
<dbReference type="PANTHER" id="PTHR43665">
    <property type="entry name" value="ISOPENTENYL-DIPHOSPHATE DELTA-ISOMERASE"/>
    <property type="match status" value="1"/>
</dbReference>
<comment type="caution">
    <text evidence="13">The sequence shown here is derived from an EMBL/GenBank/DDBJ whole genome shotgun (WGS) entry which is preliminary data.</text>
</comment>
<feature type="binding site" evidence="11">
    <location>
        <begin position="283"/>
        <end position="284"/>
    </location>
    <ligand>
        <name>FMN</name>
        <dbReference type="ChEBI" id="CHEBI:58210"/>
    </ligand>
</feature>
<comment type="cofactor">
    <cofactor evidence="1 11">
        <name>FMN</name>
        <dbReference type="ChEBI" id="CHEBI:58210"/>
    </cofactor>
</comment>
<feature type="binding site" evidence="11">
    <location>
        <position position="95"/>
    </location>
    <ligand>
        <name>FMN</name>
        <dbReference type="ChEBI" id="CHEBI:58210"/>
    </ligand>
</feature>
<feature type="binding site" evidence="11">
    <location>
        <begin position="65"/>
        <end position="67"/>
    </location>
    <ligand>
        <name>FMN</name>
        <dbReference type="ChEBI" id="CHEBI:58210"/>
    </ligand>
</feature>
<evidence type="ECO:0000256" key="6">
    <source>
        <dbReference type="ARBA" id="ARBA00022842"/>
    </source>
</evidence>
<dbReference type="Pfam" id="PF01070">
    <property type="entry name" value="FMN_dh"/>
    <property type="match status" value="1"/>
</dbReference>
<gene>
    <name evidence="11" type="primary">fni</name>
    <name evidence="13" type="ORF">EM808_22590</name>
</gene>
<comment type="cofactor">
    <cofactor evidence="11">
        <name>NADPH</name>
        <dbReference type="ChEBI" id="CHEBI:57783"/>
    </cofactor>
</comment>
<evidence type="ECO:0000256" key="10">
    <source>
        <dbReference type="ARBA" id="ARBA00025810"/>
    </source>
</evidence>
<dbReference type="InterPro" id="IPR011179">
    <property type="entry name" value="IPdP_isomerase"/>
</dbReference>
<dbReference type="AlphaFoldDB" id="A0A3S2UUE2"/>
<feature type="binding site" evidence="11">
    <location>
        <position position="186"/>
    </location>
    <ligand>
        <name>FMN</name>
        <dbReference type="ChEBI" id="CHEBI:58210"/>
    </ligand>
</feature>
<dbReference type="InterPro" id="IPR000262">
    <property type="entry name" value="FMN-dep_DH"/>
</dbReference>
<name>A0A3S2UUE2_9BACI</name>
<keyword evidence="4 11" id="KW-0288">FMN</keyword>
<dbReference type="InterPro" id="IPR013785">
    <property type="entry name" value="Aldolase_TIM"/>
</dbReference>
<dbReference type="HAMAP" id="MF_00354">
    <property type="entry name" value="Idi_2"/>
    <property type="match status" value="1"/>
</dbReference>
<dbReference type="GO" id="GO:0000287">
    <property type="term" value="F:magnesium ion binding"/>
    <property type="evidence" value="ECO:0007669"/>
    <property type="project" value="UniProtKB-UniRule"/>
</dbReference>
<proteinExistence type="inferred from homology"/>
<protein>
    <recommendedName>
        <fullName evidence="11">Isopentenyl-diphosphate delta-isomerase</fullName>
        <shortName evidence="11">IPP isomerase</shortName>
        <ecNumber evidence="11">5.3.3.2</ecNumber>
    </recommendedName>
    <alternativeName>
        <fullName evidence="11">Isopentenyl diphosphate:dimethylallyl diphosphate isomerase</fullName>
    </alternativeName>
    <alternativeName>
        <fullName evidence="11">Isopentenyl pyrophosphate isomerase</fullName>
    </alternativeName>
    <alternativeName>
        <fullName evidence="11">Type 2 isopentenyl diphosphate isomerase</fullName>
        <shortName evidence="11">IDI-2</shortName>
    </alternativeName>
</protein>
<evidence type="ECO:0000313" key="14">
    <source>
        <dbReference type="Proteomes" id="UP000288024"/>
    </source>
</evidence>
<dbReference type="EC" id="5.3.3.2" evidence="11"/>
<comment type="subunit">
    <text evidence="10 11">Homooctamer. Dimer of tetramers.</text>
</comment>
<dbReference type="CDD" id="cd02811">
    <property type="entry name" value="IDI-2_FMN"/>
    <property type="match status" value="1"/>
</dbReference>
<dbReference type="PIRSF" id="PIRSF003314">
    <property type="entry name" value="IPP_isomerase"/>
    <property type="match status" value="1"/>
</dbReference>
<reference evidence="13 14" key="1">
    <citation type="submission" date="2019-01" db="EMBL/GenBank/DDBJ databases">
        <title>Bacillus sp. M5HDSG1-1, whole genome shotgun sequence.</title>
        <authorList>
            <person name="Tuo L."/>
        </authorList>
    </citation>
    <scope>NUCLEOTIDE SEQUENCE [LARGE SCALE GENOMIC DNA]</scope>
    <source>
        <strain evidence="13 14">M5HDSG1-1</strain>
    </source>
</reference>
<keyword evidence="9 11" id="KW-0413">Isomerase</keyword>
<feature type="domain" description="FMN-dependent dehydrogenase" evidence="12">
    <location>
        <begin position="168"/>
        <end position="326"/>
    </location>
</feature>
<evidence type="ECO:0000256" key="8">
    <source>
        <dbReference type="ARBA" id="ARBA00023229"/>
    </source>
</evidence>